<evidence type="ECO:0000313" key="3">
    <source>
        <dbReference type="EMBL" id="SHK76756.1"/>
    </source>
</evidence>
<reference evidence="3" key="1">
    <citation type="submission" date="2016-11" db="EMBL/GenBank/DDBJ databases">
        <authorList>
            <person name="Jaros S."/>
            <person name="Januszkiewicz K."/>
            <person name="Wedrychowicz H."/>
        </authorList>
    </citation>
    <scope>NUCLEOTIDE SEQUENCE [LARGE SCALE GENOMIC DNA]</scope>
    <source>
        <strain evidence="3">UWOS</strain>
    </source>
</reference>
<dbReference type="EMBL" id="FRAW01000017">
    <property type="protein sequence ID" value="SHK76756.1"/>
    <property type="molecule type" value="Genomic_DNA"/>
</dbReference>
<dbReference type="Pfam" id="PF13472">
    <property type="entry name" value="Lipase_GDSL_2"/>
    <property type="match status" value="1"/>
</dbReference>
<evidence type="ECO:0000313" key="5">
    <source>
        <dbReference type="Proteomes" id="UP000184275"/>
    </source>
</evidence>
<dbReference type="STRING" id="28122.SAMN02745108_01395"/>
<dbReference type="PANTHER" id="PTHR30383">
    <property type="entry name" value="THIOESTERASE 1/PROTEASE 1/LYSOPHOSPHOLIPASE L1"/>
    <property type="match status" value="1"/>
</dbReference>
<dbReference type="Gene3D" id="3.40.50.1110">
    <property type="entry name" value="SGNH hydrolase"/>
    <property type="match status" value="1"/>
</dbReference>
<name>A0A1M6V615_9BACT</name>
<evidence type="ECO:0000259" key="2">
    <source>
        <dbReference type="Pfam" id="PF13472"/>
    </source>
</evidence>
<proteinExistence type="predicted"/>
<sequence length="484" mass="53928">MILRATPFLVSLLFFATCIWADSLSVKTVNLPIDTSLNHIEFPAGNAALAPFLHKLDSLNYTGQGNINILHLGGSHIQADVISNRVRARLVKDLQIPAAGRGFVFPYTAANSNTPISYVSRKKGHFKWKRSVFKERPHPLGLMGFEVTTIDPDAEIRIVLNTRIPGEDFWNFTQVRVFGTSTDSTEPVLQLAENGKKYKPKYDSTSSSFVFSLPRRADSLILTFPWENAEKEKNFRKIFANLTSPQVDSLFADSSFFFSAPVSFTLTGILLSDTLPGLTYNSIGVNGADLNAYLSLENLERDLQYSKPDLVILAIGINDANVNIFNPDLFKAHYDTLLSRIQSVSPHAAFLFVSNNDCYLTSSNQPNLNSVLVAQAMRELAQKYKGGFWDLYGIMGGFKSMEIWQLADYAKKDRVHFKNAGYELLGDLFYDAIKEILLPESPKVTQIPQNLPAIGNLPTANSPAKKMKGTKTKSKRTVPKKVKK</sequence>
<reference evidence="5" key="2">
    <citation type="submission" date="2016-11" db="EMBL/GenBank/DDBJ databases">
        <authorList>
            <person name="Varghese N."/>
            <person name="Submissions S."/>
        </authorList>
    </citation>
    <scope>NUCLEOTIDE SEQUENCE [LARGE SCALE GENOMIC DNA]</scope>
    <source>
        <strain evidence="5">UWOS</strain>
    </source>
</reference>
<dbReference type="RefSeq" id="WP_073304605.1">
    <property type="nucleotide sequence ID" value="NZ_FRAW01000017.1"/>
</dbReference>
<dbReference type="SUPFAM" id="SSF52266">
    <property type="entry name" value="SGNH hydrolase"/>
    <property type="match status" value="1"/>
</dbReference>
<dbReference type="Proteomes" id="UP000184275">
    <property type="component" value="Unassembled WGS sequence"/>
</dbReference>
<protein>
    <submittedName>
        <fullName evidence="3">Lysophospholipase L1</fullName>
    </submittedName>
</protein>
<accession>A0A1T4MVA5</accession>
<organism evidence="3 5">
    <name type="scientific">Fibrobacter intestinalis</name>
    <dbReference type="NCBI Taxonomy" id="28122"/>
    <lineage>
        <taxon>Bacteria</taxon>
        <taxon>Pseudomonadati</taxon>
        <taxon>Fibrobacterota</taxon>
        <taxon>Fibrobacteria</taxon>
        <taxon>Fibrobacterales</taxon>
        <taxon>Fibrobacteraceae</taxon>
        <taxon>Fibrobacter</taxon>
    </lineage>
</organism>
<evidence type="ECO:0000313" key="4">
    <source>
        <dbReference type="EMBL" id="SJZ70774.1"/>
    </source>
</evidence>
<reference evidence="4 6" key="3">
    <citation type="submission" date="2017-02" db="EMBL/GenBank/DDBJ databases">
        <authorList>
            <person name="Peterson S.W."/>
        </authorList>
    </citation>
    <scope>NUCLEOTIDE SEQUENCE [LARGE SCALE GENOMIC DNA]</scope>
    <source>
        <strain evidence="4 6">ATCC 43854</strain>
    </source>
</reference>
<dbReference type="Proteomes" id="UP000190449">
    <property type="component" value="Unassembled WGS sequence"/>
</dbReference>
<feature type="region of interest" description="Disordered" evidence="1">
    <location>
        <begin position="449"/>
        <end position="484"/>
    </location>
</feature>
<dbReference type="AlphaFoldDB" id="A0A1M6V615"/>
<dbReference type="PANTHER" id="PTHR30383:SF29">
    <property type="entry name" value="SGNH HYDROLASE-TYPE ESTERASE DOMAIN-CONTAINING PROTEIN"/>
    <property type="match status" value="1"/>
</dbReference>
<dbReference type="InterPro" id="IPR036514">
    <property type="entry name" value="SGNH_hydro_sf"/>
</dbReference>
<dbReference type="EMBL" id="FUWU01000020">
    <property type="protein sequence ID" value="SJZ70774.1"/>
    <property type="molecule type" value="Genomic_DNA"/>
</dbReference>
<accession>A0A1M6V615</accession>
<evidence type="ECO:0000256" key="1">
    <source>
        <dbReference type="SAM" id="MobiDB-lite"/>
    </source>
</evidence>
<dbReference type="InterPro" id="IPR013830">
    <property type="entry name" value="SGNH_hydro"/>
</dbReference>
<evidence type="ECO:0000313" key="6">
    <source>
        <dbReference type="Proteomes" id="UP000190449"/>
    </source>
</evidence>
<feature type="compositionally biased region" description="Basic residues" evidence="1">
    <location>
        <begin position="465"/>
        <end position="484"/>
    </location>
</feature>
<dbReference type="GO" id="GO:0016788">
    <property type="term" value="F:hydrolase activity, acting on ester bonds"/>
    <property type="evidence" value="ECO:0007669"/>
    <property type="project" value="UniProtKB-ARBA"/>
</dbReference>
<dbReference type="InterPro" id="IPR051532">
    <property type="entry name" value="Ester_Hydrolysis_Enzymes"/>
</dbReference>
<gene>
    <name evidence="4" type="ORF">SAMN02745108_01395</name>
    <name evidence="3" type="ORF">SAMN05720469_1174</name>
</gene>
<keyword evidence="5" id="KW-1185">Reference proteome</keyword>
<feature type="domain" description="SGNH hydrolase-type esterase" evidence="2">
    <location>
        <begin position="270"/>
        <end position="424"/>
    </location>
</feature>
<dbReference type="Gene3D" id="2.60.120.1360">
    <property type="match status" value="1"/>
</dbReference>